<accession>W7M2N4</accession>
<dbReference type="RefSeq" id="XP_018747970.1">
    <property type="nucleotide sequence ID" value="XM_018904460.1"/>
</dbReference>
<dbReference type="InterPro" id="IPR025676">
    <property type="entry name" value="Clr5_dom"/>
</dbReference>
<dbReference type="EMBL" id="DS022245">
    <property type="protein sequence ID" value="EWG41779.1"/>
    <property type="molecule type" value="Genomic_DNA"/>
</dbReference>
<dbReference type="PANTHER" id="PTHR38788:SF3">
    <property type="entry name" value="CLR5 DOMAIN-CONTAINING PROTEIN"/>
    <property type="match status" value="1"/>
</dbReference>
<dbReference type="GeneID" id="30072215"/>
<keyword evidence="3" id="KW-1185">Reference proteome</keyword>
<name>W7M2N4_GIBM7</name>
<sequence length="107" mass="12950">MEAPSTTRVRLAIPSAKYWDHYRETITELYIKRNMSLPRLMPHMRHEYGFRATEKMYKLRFTEWNLKKNMTKSRSVACVHITGSSHMDTNKLKEYHRRQPEENVESF</sequence>
<dbReference type="Proteomes" id="UP000009096">
    <property type="component" value="Chromosome 2"/>
</dbReference>
<evidence type="ECO:0000313" key="2">
    <source>
        <dbReference type="EMBL" id="EWG41779.1"/>
    </source>
</evidence>
<dbReference type="PANTHER" id="PTHR38788">
    <property type="entry name" value="CLR5 DOMAIN-CONTAINING PROTEIN"/>
    <property type="match status" value="1"/>
</dbReference>
<feature type="domain" description="Clr5" evidence="1">
    <location>
        <begin position="16"/>
        <end position="68"/>
    </location>
</feature>
<dbReference type="Pfam" id="PF14420">
    <property type="entry name" value="Clr5"/>
    <property type="match status" value="1"/>
</dbReference>
<protein>
    <recommendedName>
        <fullName evidence="1">Clr5 domain-containing protein</fullName>
    </recommendedName>
</protein>
<reference evidence="2 3" key="1">
    <citation type="journal article" date="2010" name="Nature">
        <title>Comparative genomics reveals mobile pathogenicity chromosomes in Fusarium.</title>
        <authorList>
            <person name="Ma L.J."/>
            <person name="van der Does H.C."/>
            <person name="Borkovich K.A."/>
            <person name="Coleman J.J."/>
            <person name="Daboussi M.J."/>
            <person name="Di Pietro A."/>
            <person name="Dufresne M."/>
            <person name="Freitag M."/>
            <person name="Grabherr M."/>
            <person name="Henrissat B."/>
            <person name="Houterman P.M."/>
            <person name="Kang S."/>
            <person name="Shim W.B."/>
            <person name="Woloshuk C."/>
            <person name="Xie X."/>
            <person name="Xu J.R."/>
            <person name="Antoniw J."/>
            <person name="Baker S.E."/>
            <person name="Bluhm B.H."/>
            <person name="Breakspear A."/>
            <person name="Brown D.W."/>
            <person name="Butchko R.A."/>
            <person name="Chapman S."/>
            <person name="Coulson R."/>
            <person name="Coutinho P.M."/>
            <person name="Danchin E.G."/>
            <person name="Diener A."/>
            <person name="Gale L.R."/>
            <person name="Gardiner D.M."/>
            <person name="Goff S."/>
            <person name="Hammond-Kosack K.E."/>
            <person name="Hilburn K."/>
            <person name="Hua-Van A."/>
            <person name="Jonkers W."/>
            <person name="Kazan K."/>
            <person name="Kodira C.D."/>
            <person name="Koehrsen M."/>
            <person name="Kumar L."/>
            <person name="Lee Y.H."/>
            <person name="Li L."/>
            <person name="Manners J.M."/>
            <person name="Miranda-Saavedra D."/>
            <person name="Mukherjee M."/>
            <person name="Park G."/>
            <person name="Park J."/>
            <person name="Park S.Y."/>
            <person name="Proctor R.H."/>
            <person name="Regev A."/>
            <person name="Ruiz-Roldan M.C."/>
            <person name="Sain D."/>
            <person name="Sakthikumar S."/>
            <person name="Sykes S."/>
            <person name="Schwartz D.C."/>
            <person name="Turgeon B.G."/>
            <person name="Wapinski I."/>
            <person name="Yoder O."/>
            <person name="Young S."/>
            <person name="Zeng Q."/>
            <person name="Zhou S."/>
            <person name="Galagan J."/>
            <person name="Cuomo C.A."/>
            <person name="Kistler H.C."/>
            <person name="Rep M."/>
        </authorList>
    </citation>
    <scope>NUCLEOTIDE SEQUENCE [LARGE SCALE GENOMIC DNA]</scope>
    <source>
        <strain evidence="3">M3125 / FGSC 7600</strain>
    </source>
</reference>
<organism evidence="2 3">
    <name type="scientific">Gibberella moniliformis (strain M3125 / FGSC 7600)</name>
    <name type="common">Maize ear and stalk rot fungus</name>
    <name type="synonym">Fusarium verticillioides</name>
    <dbReference type="NCBI Taxonomy" id="334819"/>
    <lineage>
        <taxon>Eukaryota</taxon>
        <taxon>Fungi</taxon>
        <taxon>Dikarya</taxon>
        <taxon>Ascomycota</taxon>
        <taxon>Pezizomycotina</taxon>
        <taxon>Sordariomycetes</taxon>
        <taxon>Hypocreomycetidae</taxon>
        <taxon>Hypocreales</taxon>
        <taxon>Nectriaceae</taxon>
        <taxon>Fusarium</taxon>
        <taxon>Fusarium fujikuroi species complex</taxon>
    </lineage>
</organism>
<gene>
    <name evidence="2" type="ORF">FVEG_15339</name>
</gene>
<dbReference type="STRING" id="334819.W7M2N4"/>
<dbReference type="VEuPathDB" id="FungiDB:FVEG_15339"/>
<dbReference type="EMBL" id="CM000579">
    <property type="protein sequence ID" value="EWG41779.1"/>
    <property type="molecule type" value="Genomic_DNA"/>
</dbReference>
<dbReference type="OrthoDB" id="5308957at2759"/>
<dbReference type="KEGG" id="fvr:FVEG_15339"/>
<evidence type="ECO:0000259" key="1">
    <source>
        <dbReference type="Pfam" id="PF14420"/>
    </source>
</evidence>
<proteinExistence type="predicted"/>
<dbReference type="AlphaFoldDB" id="W7M2N4"/>
<evidence type="ECO:0000313" key="3">
    <source>
        <dbReference type="Proteomes" id="UP000009096"/>
    </source>
</evidence>